<evidence type="ECO:0000313" key="3">
    <source>
        <dbReference type="Proteomes" id="UP000770661"/>
    </source>
</evidence>
<sequence>MTLFDNRHADAFDLSPVTGDRQFLLGQRLPGWTPWHHARRSTNPWPTESKRRLERRRAKAVELTGACHDCHAQLHRAWVQAPEEENGGDDGRDVALRSERRNIRSIGLFPQASPHPDHDALVPDHDPDPDLTMT</sequence>
<comment type="caution">
    <text evidence="2">The sequence shown here is derived from an EMBL/GenBank/DDBJ whole genome shotgun (WGS) entry which is preliminary data.</text>
</comment>
<keyword evidence="3" id="KW-1185">Reference proteome</keyword>
<evidence type="ECO:0000313" key="2">
    <source>
        <dbReference type="EMBL" id="KAG0710962.1"/>
    </source>
</evidence>
<dbReference type="Proteomes" id="UP000770661">
    <property type="component" value="Unassembled WGS sequence"/>
</dbReference>
<feature type="compositionally biased region" description="Basic and acidic residues" evidence="1">
    <location>
        <begin position="115"/>
        <end position="128"/>
    </location>
</feature>
<evidence type="ECO:0000256" key="1">
    <source>
        <dbReference type="SAM" id="MobiDB-lite"/>
    </source>
</evidence>
<protein>
    <submittedName>
        <fullName evidence="2">Uncharacterized protein</fullName>
    </submittedName>
</protein>
<accession>A0A8J4XNY3</accession>
<feature type="region of interest" description="Disordered" evidence="1">
    <location>
        <begin position="105"/>
        <end position="134"/>
    </location>
</feature>
<dbReference type="AlphaFoldDB" id="A0A8J4XNY3"/>
<name>A0A8J4XNY3_CHIOP</name>
<proteinExistence type="predicted"/>
<reference evidence="2" key="1">
    <citation type="submission" date="2020-07" db="EMBL/GenBank/DDBJ databases">
        <title>The High-quality genome of the commercially important snow crab, Chionoecetes opilio.</title>
        <authorList>
            <person name="Jeong J.-H."/>
            <person name="Ryu S."/>
        </authorList>
    </citation>
    <scope>NUCLEOTIDE SEQUENCE</scope>
    <source>
        <strain evidence="2">MADBK_172401_WGS</strain>
        <tissue evidence="2">Digestive gland</tissue>
    </source>
</reference>
<organism evidence="2 3">
    <name type="scientific">Chionoecetes opilio</name>
    <name type="common">Atlantic snow crab</name>
    <name type="synonym">Cancer opilio</name>
    <dbReference type="NCBI Taxonomy" id="41210"/>
    <lineage>
        <taxon>Eukaryota</taxon>
        <taxon>Metazoa</taxon>
        <taxon>Ecdysozoa</taxon>
        <taxon>Arthropoda</taxon>
        <taxon>Crustacea</taxon>
        <taxon>Multicrustacea</taxon>
        <taxon>Malacostraca</taxon>
        <taxon>Eumalacostraca</taxon>
        <taxon>Eucarida</taxon>
        <taxon>Decapoda</taxon>
        <taxon>Pleocyemata</taxon>
        <taxon>Brachyura</taxon>
        <taxon>Eubrachyura</taxon>
        <taxon>Majoidea</taxon>
        <taxon>Majidae</taxon>
        <taxon>Chionoecetes</taxon>
    </lineage>
</organism>
<gene>
    <name evidence="2" type="ORF">GWK47_021694</name>
</gene>
<dbReference type="EMBL" id="JACEEZ010023695">
    <property type="protein sequence ID" value="KAG0710962.1"/>
    <property type="molecule type" value="Genomic_DNA"/>
</dbReference>